<sequence>MNMRKKAGLLAVVAMLTLSISAGAADNPNNLMITADSLSYDGTSGKADAVGNVVITQADKTMTGASGWYNVKTREADLNGGVSMIGTDMAMAASSVHSFNDNQFQAKGNVHLQRQNRQIYGDTVDYNTATEYGLVTGNARLIADGTTLTGNTVEGWMKEIRAVANGNVTFDSPARNASGSADHATYTQTPNQDDGVVLLTGNAKAVQNGNVINAPELKVTLSDNSAETMGGRSTLIIVPR</sequence>
<gene>
    <name evidence="5" type="ORF">RVY80_07610</name>
</gene>
<evidence type="ECO:0000256" key="3">
    <source>
        <dbReference type="SAM" id="SignalP"/>
    </source>
</evidence>
<dbReference type="EMBL" id="JAWJZB010000008">
    <property type="protein sequence ID" value="MDV5088705.1"/>
    <property type="molecule type" value="Genomic_DNA"/>
</dbReference>
<feature type="signal peptide" evidence="3">
    <location>
        <begin position="1"/>
        <end position="24"/>
    </location>
</feature>
<feature type="region of interest" description="Disordered" evidence="2">
    <location>
        <begin position="174"/>
        <end position="193"/>
    </location>
</feature>
<dbReference type="Proteomes" id="UP001272515">
    <property type="component" value="Unassembled WGS sequence"/>
</dbReference>
<keyword evidence="1 3" id="KW-0732">Signal</keyword>
<evidence type="ECO:0000259" key="4">
    <source>
        <dbReference type="Pfam" id="PF03968"/>
    </source>
</evidence>
<dbReference type="Pfam" id="PF03968">
    <property type="entry name" value="LptD_N"/>
    <property type="match status" value="1"/>
</dbReference>
<dbReference type="InterPro" id="IPR005653">
    <property type="entry name" value="OstA-like_N"/>
</dbReference>
<evidence type="ECO:0000313" key="5">
    <source>
        <dbReference type="EMBL" id="MDV5088705.1"/>
    </source>
</evidence>
<dbReference type="PANTHER" id="PTHR36504">
    <property type="entry name" value="LIPOPOLYSACCHARIDE EXPORT SYSTEM PROTEIN LPTA"/>
    <property type="match status" value="1"/>
</dbReference>
<accession>A0ABU3Z9X6</accession>
<feature type="domain" description="Organic solvent tolerance-like N-terminal" evidence="4">
    <location>
        <begin position="98"/>
        <end position="221"/>
    </location>
</feature>
<name>A0ABU3Z9X6_9FIRM</name>
<evidence type="ECO:0000256" key="1">
    <source>
        <dbReference type="ARBA" id="ARBA00022729"/>
    </source>
</evidence>
<dbReference type="PANTHER" id="PTHR36504:SF1">
    <property type="entry name" value="LIPOPOLYSACCHARIDE EXPORT SYSTEM PROTEIN LPTA"/>
    <property type="match status" value="1"/>
</dbReference>
<dbReference type="InterPro" id="IPR052037">
    <property type="entry name" value="LPS_export_LptA"/>
</dbReference>
<evidence type="ECO:0000313" key="6">
    <source>
        <dbReference type="Proteomes" id="UP001272515"/>
    </source>
</evidence>
<feature type="chain" id="PRO_5047533996" evidence="3">
    <location>
        <begin position="25"/>
        <end position="240"/>
    </location>
</feature>
<evidence type="ECO:0000256" key="2">
    <source>
        <dbReference type="SAM" id="MobiDB-lite"/>
    </source>
</evidence>
<feature type="compositionally biased region" description="Polar residues" evidence="2">
    <location>
        <begin position="174"/>
        <end position="192"/>
    </location>
</feature>
<reference evidence="5 6" key="1">
    <citation type="submission" date="2023-10" db="EMBL/GenBank/DDBJ databases">
        <title>Veillonella sp. nov., isolated from a pig farm feces dump.</title>
        <authorList>
            <person name="Chang Y.-H."/>
        </authorList>
    </citation>
    <scope>NUCLEOTIDE SEQUENCE [LARGE SCALE GENOMIC DNA]</scope>
    <source>
        <strain evidence="5 6">YH-vei2233</strain>
    </source>
</reference>
<organism evidence="5 6">
    <name type="scientific">Veillonella absiana</name>
    <dbReference type="NCBI Taxonomy" id="3079305"/>
    <lineage>
        <taxon>Bacteria</taxon>
        <taxon>Bacillati</taxon>
        <taxon>Bacillota</taxon>
        <taxon>Negativicutes</taxon>
        <taxon>Veillonellales</taxon>
        <taxon>Veillonellaceae</taxon>
        <taxon>Veillonella</taxon>
    </lineage>
</organism>
<proteinExistence type="predicted"/>
<protein>
    <submittedName>
        <fullName evidence="5">LptA/OstA family protein</fullName>
    </submittedName>
</protein>
<dbReference type="Gene3D" id="2.60.450.10">
    <property type="entry name" value="Lipopolysaccharide (LPS) transport protein A like domain"/>
    <property type="match status" value="2"/>
</dbReference>
<keyword evidence="6" id="KW-1185">Reference proteome</keyword>
<comment type="caution">
    <text evidence="5">The sequence shown here is derived from an EMBL/GenBank/DDBJ whole genome shotgun (WGS) entry which is preliminary data.</text>
</comment>
<dbReference type="RefSeq" id="WP_295190583.1">
    <property type="nucleotide sequence ID" value="NZ_JAWJZA010000007.1"/>
</dbReference>